<dbReference type="EMBL" id="JACXVP010000001">
    <property type="protein sequence ID" value="KAG5629497.1"/>
    <property type="molecule type" value="Genomic_DNA"/>
</dbReference>
<reference evidence="1 2" key="1">
    <citation type="submission" date="2020-09" db="EMBL/GenBank/DDBJ databases">
        <title>De no assembly of potato wild relative species, Solanum commersonii.</title>
        <authorList>
            <person name="Cho K."/>
        </authorList>
    </citation>
    <scope>NUCLEOTIDE SEQUENCE [LARGE SCALE GENOMIC DNA]</scope>
    <source>
        <strain evidence="1">LZ3.2</strain>
        <tissue evidence="1">Leaf</tissue>
    </source>
</reference>
<evidence type="ECO:0000313" key="1">
    <source>
        <dbReference type="EMBL" id="KAG5629497.1"/>
    </source>
</evidence>
<name>A0A9J6AYL2_SOLCO</name>
<dbReference type="AlphaFoldDB" id="A0A9J6AYL2"/>
<keyword evidence="2" id="KW-1185">Reference proteome</keyword>
<accession>A0A9J6AYL2</accession>
<protein>
    <submittedName>
        <fullName evidence="1">Uncharacterized protein</fullName>
    </submittedName>
</protein>
<comment type="caution">
    <text evidence="1">The sequence shown here is derived from an EMBL/GenBank/DDBJ whole genome shotgun (WGS) entry which is preliminary data.</text>
</comment>
<gene>
    <name evidence="1" type="ORF">H5410_001214</name>
</gene>
<organism evidence="1 2">
    <name type="scientific">Solanum commersonii</name>
    <name type="common">Commerson's wild potato</name>
    <name type="synonym">Commerson's nightshade</name>
    <dbReference type="NCBI Taxonomy" id="4109"/>
    <lineage>
        <taxon>Eukaryota</taxon>
        <taxon>Viridiplantae</taxon>
        <taxon>Streptophyta</taxon>
        <taxon>Embryophyta</taxon>
        <taxon>Tracheophyta</taxon>
        <taxon>Spermatophyta</taxon>
        <taxon>Magnoliopsida</taxon>
        <taxon>eudicotyledons</taxon>
        <taxon>Gunneridae</taxon>
        <taxon>Pentapetalae</taxon>
        <taxon>asterids</taxon>
        <taxon>lamiids</taxon>
        <taxon>Solanales</taxon>
        <taxon>Solanaceae</taxon>
        <taxon>Solanoideae</taxon>
        <taxon>Solaneae</taxon>
        <taxon>Solanum</taxon>
    </lineage>
</organism>
<dbReference type="Proteomes" id="UP000824120">
    <property type="component" value="Chromosome 1"/>
</dbReference>
<proteinExistence type="predicted"/>
<sequence length="84" mass="10248">MPPKIQLWQMMISESKKLRLMFNIKNLEIKIFHSYDFAMMHYFLILLLRKNTEERINDIDDDGRRHFINPNDENGDEVMIIHKI</sequence>
<evidence type="ECO:0000313" key="2">
    <source>
        <dbReference type="Proteomes" id="UP000824120"/>
    </source>
</evidence>